<keyword evidence="3" id="KW-1185">Reference proteome</keyword>
<evidence type="ECO:0000259" key="1">
    <source>
        <dbReference type="Pfam" id="PF13460"/>
    </source>
</evidence>
<evidence type="ECO:0000313" key="3">
    <source>
        <dbReference type="Proteomes" id="UP000282674"/>
    </source>
</evidence>
<comment type="caution">
    <text evidence="2">The sequence shown here is derived from an EMBL/GenBank/DDBJ whole genome shotgun (WGS) entry which is preliminary data.</text>
</comment>
<organism evidence="2 3">
    <name type="scientific">Actinomadura harenae</name>
    <dbReference type="NCBI Taxonomy" id="2483351"/>
    <lineage>
        <taxon>Bacteria</taxon>
        <taxon>Bacillati</taxon>
        <taxon>Actinomycetota</taxon>
        <taxon>Actinomycetes</taxon>
        <taxon>Streptosporangiales</taxon>
        <taxon>Thermomonosporaceae</taxon>
        <taxon>Actinomadura</taxon>
    </lineage>
</organism>
<evidence type="ECO:0000313" key="2">
    <source>
        <dbReference type="EMBL" id="RMI29404.1"/>
    </source>
</evidence>
<name>A0A3M2KWK7_9ACTN</name>
<protein>
    <submittedName>
        <fullName evidence="2">NAD-dependent dehydratase</fullName>
    </submittedName>
</protein>
<dbReference type="Gene3D" id="3.40.50.720">
    <property type="entry name" value="NAD(P)-binding Rossmann-like Domain"/>
    <property type="match status" value="1"/>
</dbReference>
<feature type="domain" description="NAD(P)-binding" evidence="1">
    <location>
        <begin position="9"/>
        <end position="118"/>
    </location>
</feature>
<dbReference type="OrthoDB" id="4248066at2"/>
<reference evidence="2 3" key="1">
    <citation type="submission" date="2018-10" db="EMBL/GenBank/DDBJ databases">
        <title>Isolation from soil.</title>
        <authorList>
            <person name="Hu J."/>
        </authorList>
    </citation>
    <scope>NUCLEOTIDE SEQUENCE [LARGE SCALE GENOMIC DNA]</scope>
    <source>
        <strain evidence="2 3">NEAU-Ht49</strain>
    </source>
</reference>
<dbReference type="Proteomes" id="UP000282674">
    <property type="component" value="Unassembled WGS sequence"/>
</dbReference>
<gene>
    <name evidence="2" type="ORF">EBO15_43275</name>
</gene>
<dbReference type="Pfam" id="PF13460">
    <property type="entry name" value="NAD_binding_10"/>
    <property type="match status" value="1"/>
</dbReference>
<dbReference type="EMBL" id="RFFG01000249">
    <property type="protein sequence ID" value="RMI29404.1"/>
    <property type="molecule type" value="Genomic_DNA"/>
</dbReference>
<accession>A0A3M2KWK7</accession>
<dbReference type="PANTHER" id="PTHR15020">
    <property type="entry name" value="FLAVIN REDUCTASE-RELATED"/>
    <property type="match status" value="1"/>
</dbReference>
<dbReference type="InterPro" id="IPR016040">
    <property type="entry name" value="NAD(P)-bd_dom"/>
</dbReference>
<dbReference type="SUPFAM" id="SSF51735">
    <property type="entry name" value="NAD(P)-binding Rossmann-fold domains"/>
    <property type="match status" value="1"/>
</dbReference>
<dbReference type="RefSeq" id="WP_147481939.1">
    <property type="nucleotide sequence ID" value="NZ_RFFG01000249.1"/>
</dbReference>
<dbReference type="PANTHER" id="PTHR15020:SF50">
    <property type="entry name" value="UPF0659 PROTEIN YMR090W"/>
    <property type="match status" value="1"/>
</dbReference>
<dbReference type="InterPro" id="IPR036291">
    <property type="entry name" value="NAD(P)-bd_dom_sf"/>
</dbReference>
<feature type="non-terminal residue" evidence="2">
    <location>
        <position position="1"/>
    </location>
</feature>
<dbReference type="AlphaFoldDB" id="A0A3M2KWK7"/>
<sequence length="142" mass="14506">GPGSGAARKDSVDRGASALLAEAAERAGVRRFVQISTMGAGRPPAPGGDDVWAAYVNAKNAAEDDLRDRDLDWVIVRPGGLTNDPGTGRVTLAPPPVGHGAVTRDDVAAVIAALLAEPKVDRATLELVNGDVPIPEAISALI</sequence>
<proteinExistence type="predicted"/>